<reference evidence="5" key="1">
    <citation type="submission" date="2016-11" db="UniProtKB">
        <authorList>
            <consortium name="WormBaseParasite"/>
        </authorList>
    </citation>
    <scope>IDENTIFICATION</scope>
</reference>
<dbReference type="Proteomes" id="UP000659654">
    <property type="component" value="Unassembled WGS sequence"/>
</dbReference>
<evidence type="ECO:0000256" key="1">
    <source>
        <dbReference type="SAM" id="MobiDB-lite"/>
    </source>
</evidence>
<gene>
    <name evidence="2" type="ORF">BXYJ_LOCUS15611</name>
</gene>
<protein>
    <submittedName>
        <fullName evidence="2">(pine wood nematode) hypothetical protein</fullName>
    </submittedName>
</protein>
<keyword evidence="4" id="KW-1185">Reference proteome</keyword>
<evidence type="ECO:0000313" key="3">
    <source>
        <dbReference type="Proteomes" id="UP000095284"/>
    </source>
</evidence>
<sequence length="143" mass="16046">MDTQPAPCPPALSVFFFLHSSQRRLHKQGASKRQAPLALCARPFLECKGVQIPCAHNYFLLLSLGWRAPRLVGGDSGACGGQRSLLVERSVGRIRRCFFSEDSDGQKAAKKGEKREKEQKERRQPLEGSKQGVMRKLQGKRRL</sequence>
<evidence type="ECO:0000313" key="2">
    <source>
        <dbReference type="EMBL" id="CAD5235520.1"/>
    </source>
</evidence>
<evidence type="ECO:0000313" key="4">
    <source>
        <dbReference type="Proteomes" id="UP000659654"/>
    </source>
</evidence>
<dbReference type="AlphaFoldDB" id="A0A1I7SBE1"/>
<proteinExistence type="predicted"/>
<dbReference type="WBParaSite" id="BXY_1033900.1">
    <property type="protein sequence ID" value="BXY_1033900.1"/>
    <property type="gene ID" value="BXY_1033900"/>
</dbReference>
<dbReference type="EMBL" id="CAJFDI010000006">
    <property type="protein sequence ID" value="CAD5235520.1"/>
    <property type="molecule type" value="Genomic_DNA"/>
</dbReference>
<feature type="region of interest" description="Disordered" evidence="1">
    <location>
        <begin position="102"/>
        <end position="143"/>
    </location>
</feature>
<evidence type="ECO:0000313" key="5">
    <source>
        <dbReference type="WBParaSite" id="BXY_1033900.1"/>
    </source>
</evidence>
<name>A0A1I7SBE1_BURXY</name>
<feature type="compositionally biased region" description="Basic and acidic residues" evidence="1">
    <location>
        <begin position="104"/>
        <end position="125"/>
    </location>
</feature>
<dbReference type="Proteomes" id="UP000582659">
    <property type="component" value="Unassembled WGS sequence"/>
</dbReference>
<dbReference type="Proteomes" id="UP000095284">
    <property type="component" value="Unplaced"/>
</dbReference>
<dbReference type="EMBL" id="CAJFCV020000006">
    <property type="protein sequence ID" value="CAG9131953.1"/>
    <property type="molecule type" value="Genomic_DNA"/>
</dbReference>
<accession>A0A1I7SBE1</accession>
<organism evidence="3 5">
    <name type="scientific">Bursaphelenchus xylophilus</name>
    <name type="common">Pinewood nematode worm</name>
    <name type="synonym">Aphelenchoides xylophilus</name>
    <dbReference type="NCBI Taxonomy" id="6326"/>
    <lineage>
        <taxon>Eukaryota</taxon>
        <taxon>Metazoa</taxon>
        <taxon>Ecdysozoa</taxon>
        <taxon>Nematoda</taxon>
        <taxon>Chromadorea</taxon>
        <taxon>Rhabditida</taxon>
        <taxon>Tylenchina</taxon>
        <taxon>Tylenchomorpha</taxon>
        <taxon>Aphelenchoidea</taxon>
        <taxon>Aphelenchoididae</taxon>
        <taxon>Bursaphelenchus</taxon>
    </lineage>
</organism>
<reference evidence="2" key="2">
    <citation type="submission" date="2020-09" db="EMBL/GenBank/DDBJ databases">
        <authorList>
            <person name="Kikuchi T."/>
        </authorList>
    </citation>
    <scope>NUCLEOTIDE SEQUENCE</scope>
    <source>
        <strain evidence="2">Ka4C1</strain>
    </source>
</reference>